<evidence type="ECO:0000313" key="3">
    <source>
        <dbReference type="Proteomes" id="UP000829364"/>
    </source>
</evidence>
<protein>
    <submittedName>
        <fullName evidence="2">Uncharacterized protein</fullName>
    </submittedName>
</protein>
<dbReference type="KEGG" id="ptkz:JDV02_010623"/>
<dbReference type="AlphaFoldDB" id="A0A9Q8VHG1"/>
<evidence type="ECO:0000256" key="1">
    <source>
        <dbReference type="SAM" id="MobiDB-lite"/>
    </source>
</evidence>
<accession>A0A9Q8VHG1</accession>
<dbReference type="Proteomes" id="UP000829364">
    <property type="component" value="Chromosome 13"/>
</dbReference>
<feature type="region of interest" description="Disordered" evidence="1">
    <location>
        <begin position="39"/>
        <end position="74"/>
    </location>
</feature>
<dbReference type="EMBL" id="CP086366">
    <property type="protein sequence ID" value="UNI24904.1"/>
    <property type="molecule type" value="Genomic_DNA"/>
</dbReference>
<dbReference type="GeneID" id="72072566"/>
<organism evidence="2 3">
    <name type="scientific">Purpureocillium takamizusanense</name>
    <dbReference type="NCBI Taxonomy" id="2060973"/>
    <lineage>
        <taxon>Eukaryota</taxon>
        <taxon>Fungi</taxon>
        <taxon>Dikarya</taxon>
        <taxon>Ascomycota</taxon>
        <taxon>Pezizomycotina</taxon>
        <taxon>Sordariomycetes</taxon>
        <taxon>Hypocreomycetidae</taxon>
        <taxon>Hypocreales</taxon>
        <taxon>Ophiocordycipitaceae</taxon>
        <taxon>Purpureocillium</taxon>
    </lineage>
</organism>
<proteinExistence type="predicted"/>
<keyword evidence="3" id="KW-1185">Reference proteome</keyword>
<sequence>MNASSRRFILPANQASANLCLVRPDGDAHGMASFQAASRTATASHPTWRAMASRHAESRRRHDDQARASDEDGRIASKVQSYLVRRSPKVPRLSTAMPPGWELLDGVDGLHGSAHSLVGQSGADDAPGWDGEDGGEAANHTIQPRHASQPAPADGTGSSISVLHTCVVARIRLTAGKLSIKVALEACSSPAGGLREHA</sequence>
<feature type="region of interest" description="Disordered" evidence="1">
    <location>
        <begin position="114"/>
        <end position="157"/>
    </location>
</feature>
<feature type="compositionally biased region" description="Basic and acidic residues" evidence="1">
    <location>
        <begin position="54"/>
        <end position="74"/>
    </location>
</feature>
<dbReference type="RefSeq" id="XP_047848385.1">
    <property type="nucleotide sequence ID" value="XM_047992371.1"/>
</dbReference>
<name>A0A9Q8VHG1_9HYPO</name>
<gene>
    <name evidence="2" type="ORF">JDV02_010623</name>
</gene>
<reference evidence="2" key="1">
    <citation type="submission" date="2021-11" db="EMBL/GenBank/DDBJ databases">
        <title>Purpureocillium_takamizusanense_genome.</title>
        <authorList>
            <person name="Nguyen N.-H."/>
        </authorList>
    </citation>
    <scope>NUCLEOTIDE SEQUENCE</scope>
    <source>
        <strain evidence="2">PT3</strain>
    </source>
</reference>
<evidence type="ECO:0000313" key="2">
    <source>
        <dbReference type="EMBL" id="UNI24904.1"/>
    </source>
</evidence>